<evidence type="ECO:0000256" key="8">
    <source>
        <dbReference type="ARBA" id="ARBA00023136"/>
    </source>
</evidence>
<proteinExistence type="inferred from homology"/>
<dbReference type="InterPro" id="IPR016702">
    <property type="entry name" value="ATP5MG_metazoa"/>
</dbReference>
<evidence type="ECO:0000256" key="3">
    <source>
        <dbReference type="ARBA" id="ARBA00022448"/>
    </source>
</evidence>
<keyword evidence="3 10" id="KW-0813">Transport</keyword>
<dbReference type="AlphaFoldDB" id="A0A2H8TN86"/>
<keyword evidence="5 10" id="KW-0375">Hydrogen ion transport</keyword>
<dbReference type="Pfam" id="PF04718">
    <property type="entry name" value="ATP-synt_G"/>
    <property type="match status" value="1"/>
</dbReference>
<comment type="similarity">
    <text evidence="2 10">Belongs to the ATPase g subunit family.</text>
</comment>
<dbReference type="PIRSF" id="PIRSF017835">
    <property type="entry name" value="ATP-synth_g_mitoch_animal"/>
    <property type="match status" value="1"/>
</dbReference>
<dbReference type="GO" id="GO:0015986">
    <property type="term" value="P:proton motive force-driven ATP synthesis"/>
    <property type="evidence" value="ECO:0007669"/>
    <property type="project" value="UniProtKB-UniRule"/>
</dbReference>
<reference evidence="11" key="1">
    <citation type="submission" date="2017-10" db="EMBL/GenBank/DDBJ databases">
        <title>Transcriptome Assembly of Sugarcane Aphid Adults.</title>
        <authorList>
            <person name="Scully E.D."/>
            <person name="Palmer N.A."/>
            <person name="Geib S.M."/>
            <person name="Sarath G."/>
            <person name="Sattler S.E."/>
        </authorList>
    </citation>
    <scope>NUCLEOTIDE SEQUENCE</scope>
    <source>
        <tissue evidence="11">Whole body</tissue>
    </source>
</reference>
<evidence type="ECO:0000256" key="10">
    <source>
        <dbReference type="PIRNR" id="PIRNR017835"/>
    </source>
</evidence>
<dbReference type="InterPro" id="IPR006808">
    <property type="entry name" value="ATP_synth_F0_gsu_mt"/>
</dbReference>
<sequence>MSGAVKKIGLVNSIIASAKPNLQTFVKYAKVELTPPKFSDLPEIKNEISKIIQTARTGRWKNITVKDATLNSLIALEVYMWFYVGECIGKRHLIGYDIKL</sequence>
<evidence type="ECO:0000256" key="5">
    <source>
        <dbReference type="ARBA" id="ARBA00022781"/>
    </source>
</evidence>
<keyword evidence="6 10" id="KW-0406">Ion transport</keyword>
<keyword evidence="4 10" id="KW-0138">CF(0)</keyword>
<evidence type="ECO:0000256" key="1">
    <source>
        <dbReference type="ARBA" id="ARBA00004325"/>
    </source>
</evidence>
<keyword evidence="8 10" id="KW-0472">Membrane</keyword>
<dbReference type="GO" id="GO:0031966">
    <property type="term" value="C:mitochondrial membrane"/>
    <property type="evidence" value="ECO:0007669"/>
    <property type="project" value="UniProtKB-SubCell"/>
</dbReference>
<dbReference type="GO" id="GO:0015078">
    <property type="term" value="F:proton transmembrane transporter activity"/>
    <property type="evidence" value="ECO:0007669"/>
    <property type="project" value="UniProtKB-UniRule"/>
</dbReference>
<evidence type="ECO:0000256" key="7">
    <source>
        <dbReference type="ARBA" id="ARBA00023128"/>
    </source>
</evidence>
<gene>
    <name evidence="11" type="primary">ATP5L</name>
</gene>
<protein>
    <recommendedName>
        <fullName evidence="10">ATP synthase subunit g</fullName>
        <shortName evidence="10">ATPase subunit g</shortName>
    </recommendedName>
</protein>
<keyword evidence="7 10" id="KW-0496">Mitochondrion</keyword>
<organism evidence="11">
    <name type="scientific">Melanaphis sacchari</name>
    <dbReference type="NCBI Taxonomy" id="742174"/>
    <lineage>
        <taxon>Eukaryota</taxon>
        <taxon>Metazoa</taxon>
        <taxon>Ecdysozoa</taxon>
        <taxon>Arthropoda</taxon>
        <taxon>Hexapoda</taxon>
        <taxon>Insecta</taxon>
        <taxon>Pterygota</taxon>
        <taxon>Neoptera</taxon>
        <taxon>Paraneoptera</taxon>
        <taxon>Hemiptera</taxon>
        <taxon>Sternorrhyncha</taxon>
        <taxon>Aphidomorpha</taxon>
        <taxon>Aphidoidea</taxon>
        <taxon>Aphididae</taxon>
        <taxon>Aphidini</taxon>
        <taxon>Melanaphis</taxon>
    </lineage>
</organism>
<name>A0A2H8TN86_9HEMI</name>
<accession>A0A2H8TN86</accession>
<evidence type="ECO:0000256" key="6">
    <source>
        <dbReference type="ARBA" id="ARBA00023065"/>
    </source>
</evidence>
<comment type="subcellular location">
    <subcellularLocation>
        <location evidence="1">Mitochondrion membrane</location>
    </subcellularLocation>
</comment>
<dbReference type="PANTHER" id="PTHR12386">
    <property type="entry name" value="ATP SYNTHASE SUBUNIT"/>
    <property type="match status" value="1"/>
</dbReference>
<dbReference type="OrthoDB" id="437at2759"/>
<keyword evidence="9 10" id="KW-0066">ATP synthesis</keyword>
<evidence type="ECO:0000313" key="11">
    <source>
        <dbReference type="EMBL" id="MBW14738.1"/>
    </source>
</evidence>
<evidence type="ECO:0000256" key="2">
    <source>
        <dbReference type="ARBA" id="ARBA00005699"/>
    </source>
</evidence>
<evidence type="ECO:0000256" key="4">
    <source>
        <dbReference type="ARBA" id="ARBA00022547"/>
    </source>
</evidence>
<evidence type="ECO:0000256" key="9">
    <source>
        <dbReference type="ARBA" id="ARBA00023310"/>
    </source>
</evidence>
<dbReference type="GO" id="GO:0045259">
    <property type="term" value="C:proton-transporting ATP synthase complex"/>
    <property type="evidence" value="ECO:0007669"/>
    <property type="project" value="UniProtKB-UniRule"/>
</dbReference>
<dbReference type="EMBL" id="GFXV01002933">
    <property type="protein sequence ID" value="MBW14738.1"/>
    <property type="molecule type" value="Transcribed_RNA"/>
</dbReference>